<dbReference type="Proteomes" id="UP000789572">
    <property type="component" value="Unassembled WGS sequence"/>
</dbReference>
<gene>
    <name evidence="2" type="ORF">POCULU_LOCUS5277</name>
</gene>
<name>A0A9N9FU05_9GLOM</name>
<evidence type="ECO:0000313" key="2">
    <source>
        <dbReference type="EMBL" id="CAG8556214.1"/>
    </source>
</evidence>
<protein>
    <submittedName>
        <fullName evidence="2">3651_t:CDS:1</fullName>
    </submittedName>
</protein>
<dbReference type="AlphaFoldDB" id="A0A9N9FU05"/>
<evidence type="ECO:0000313" key="3">
    <source>
        <dbReference type="Proteomes" id="UP000789572"/>
    </source>
</evidence>
<organism evidence="2 3">
    <name type="scientific">Paraglomus occultum</name>
    <dbReference type="NCBI Taxonomy" id="144539"/>
    <lineage>
        <taxon>Eukaryota</taxon>
        <taxon>Fungi</taxon>
        <taxon>Fungi incertae sedis</taxon>
        <taxon>Mucoromycota</taxon>
        <taxon>Glomeromycotina</taxon>
        <taxon>Glomeromycetes</taxon>
        <taxon>Paraglomerales</taxon>
        <taxon>Paraglomeraceae</taxon>
        <taxon>Paraglomus</taxon>
    </lineage>
</organism>
<keyword evidence="3" id="KW-1185">Reference proteome</keyword>
<keyword evidence="1" id="KW-0472">Membrane</keyword>
<sequence>MDKNSTSDPLSEDFGTLISNIYGTVNISPNSFFVRTDKKRRSNTVLGLLGLLGGAWSLAITGYTTLFGSKRLAPLLDNSSTLDVSTSSSDLSFQDNNTLQQRLDALELFLKEYVIDQTYLENLKDNKYSNRLSKFLGKSDLERSEEK</sequence>
<proteinExistence type="predicted"/>
<dbReference type="EMBL" id="CAJVPJ010000784">
    <property type="protein sequence ID" value="CAG8556214.1"/>
    <property type="molecule type" value="Genomic_DNA"/>
</dbReference>
<feature type="transmembrane region" description="Helical" evidence="1">
    <location>
        <begin position="45"/>
        <end position="66"/>
    </location>
</feature>
<keyword evidence="1" id="KW-1133">Transmembrane helix</keyword>
<comment type="caution">
    <text evidence="2">The sequence shown here is derived from an EMBL/GenBank/DDBJ whole genome shotgun (WGS) entry which is preliminary data.</text>
</comment>
<reference evidence="2" key="1">
    <citation type="submission" date="2021-06" db="EMBL/GenBank/DDBJ databases">
        <authorList>
            <person name="Kallberg Y."/>
            <person name="Tangrot J."/>
            <person name="Rosling A."/>
        </authorList>
    </citation>
    <scope>NUCLEOTIDE SEQUENCE</scope>
    <source>
        <strain evidence="2">IA702</strain>
    </source>
</reference>
<dbReference type="OrthoDB" id="2411530at2759"/>
<evidence type="ECO:0000256" key="1">
    <source>
        <dbReference type="SAM" id="Phobius"/>
    </source>
</evidence>
<accession>A0A9N9FU05</accession>
<keyword evidence="1" id="KW-0812">Transmembrane</keyword>